<feature type="domain" description="Rit1 DUSP-like" evidence="1">
    <location>
        <begin position="339"/>
        <end position="448"/>
    </location>
</feature>
<gene>
    <name evidence="3" type="ORF">CDV36_007496</name>
</gene>
<dbReference type="PIRSF" id="PIRSF007747">
    <property type="entry name" value="Ribosyl_Ptfrase"/>
    <property type="match status" value="1"/>
</dbReference>
<dbReference type="PANTHER" id="PTHR31811:SF0">
    <property type="entry name" value="TRNA A64-2'-O-RIBOSYLPHOSPHATE TRANSFERASE"/>
    <property type="match status" value="1"/>
</dbReference>
<accession>A0A3M2S5K9</accession>
<dbReference type="EMBL" id="NKUJ01000123">
    <property type="protein sequence ID" value="RMJ12851.1"/>
    <property type="molecule type" value="Genomic_DNA"/>
</dbReference>
<feature type="domain" description="Rit1 N-terminal" evidence="2">
    <location>
        <begin position="26"/>
        <end position="283"/>
    </location>
</feature>
<dbReference type="InterPro" id="IPR033449">
    <property type="entry name" value="Rit1_N"/>
</dbReference>
<evidence type="ECO:0000259" key="2">
    <source>
        <dbReference type="Pfam" id="PF17184"/>
    </source>
</evidence>
<dbReference type="STRING" id="2010991.A0A3M2S5K9"/>
<dbReference type="GO" id="GO:0005737">
    <property type="term" value="C:cytoplasm"/>
    <property type="evidence" value="ECO:0007669"/>
    <property type="project" value="TreeGrafter"/>
</dbReference>
<name>A0A3M2S5K9_9HYPO</name>
<reference evidence="3 4" key="1">
    <citation type="submission" date="2017-06" db="EMBL/GenBank/DDBJ databases">
        <title>Comparative genomic analysis of Ambrosia Fusariam Clade fungi.</title>
        <authorList>
            <person name="Stajich J.E."/>
            <person name="Carrillo J."/>
            <person name="Kijimoto T."/>
            <person name="Eskalen A."/>
            <person name="O'Donnell K."/>
            <person name="Kasson M."/>
        </authorList>
    </citation>
    <scope>NUCLEOTIDE SEQUENCE [LARGE SCALE GENOMIC DNA]</scope>
    <source>
        <strain evidence="3">UCR3666</strain>
    </source>
</reference>
<evidence type="ECO:0008006" key="5">
    <source>
        <dbReference type="Google" id="ProtNLM"/>
    </source>
</evidence>
<dbReference type="InterPro" id="IPR007306">
    <property type="entry name" value="Rit1"/>
</dbReference>
<sequence length="453" mass="49922">MPDPLFSDLILPQREQLSMSQLMASLKRTTLTIHNRLTSIRTDSEFVREVSLAYGTRPLVANERCGSWYVPPARKEGSAYFKSTDGHERAWKFSTRRLNMHLVELIEKNDGIIIVDSTRRGKRMPDAISSTIPIWCTVLNLTLLPSNPSSSRLFLPPHLPATTHAQISALIPEFVASLKALNLDLPTCLTKPLRPVWVTPDSSLPAEDDAPTSIFDDFRPVICCTASRRVVGSEMDEGGYIQGAADDTEMWAHGLTAPLFWENMDILLETPEAELPDLITKLVSEHEAGKKDEGNRVQLTPRISVCALPLAAPTDPAECRIALTQDITPKDSWVQSKSYMKAGLGKSKASSRNLRPGLPDICTFASNYLAGSGQGHIVIACESGKDLSVGVALAIYCYLFDDEGNLRTPGADVSFTKTLIKSRLGFIMTTYPAANPSRSTLQSVNSFLMDWRK</sequence>
<dbReference type="Proteomes" id="UP000277212">
    <property type="component" value="Unassembled WGS sequence"/>
</dbReference>
<dbReference type="InterPro" id="IPR033421">
    <property type="entry name" value="Rit1_DUSP-like"/>
</dbReference>
<keyword evidence="4" id="KW-1185">Reference proteome</keyword>
<dbReference type="Pfam" id="PF17184">
    <property type="entry name" value="Rit1_C"/>
    <property type="match status" value="1"/>
</dbReference>
<dbReference type="GO" id="GO:0043399">
    <property type="term" value="F:tRNA adenosine(64)-2'-O-ribosylphosphate transferase activity"/>
    <property type="evidence" value="ECO:0007669"/>
    <property type="project" value="InterPro"/>
</dbReference>
<protein>
    <recommendedName>
        <fullName evidence="5">Initiator tRNA phosphoribosyl transferase</fullName>
    </recommendedName>
</protein>
<dbReference type="OrthoDB" id="45256at2759"/>
<dbReference type="AlphaFoldDB" id="A0A3M2S5K9"/>
<dbReference type="PANTHER" id="PTHR31811">
    <property type="entry name" value="TRNA A64-2'-O-RIBOSYLPHOSPHATE TRANSFERASE"/>
    <property type="match status" value="1"/>
</dbReference>
<proteinExistence type="predicted"/>
<dbReference type="GO" id="GO:0019988">
    <property type="term" value="P:charged-tRNA amino acid modification"/>
    <property type="evidence" value="ECO:0007669"/>
    <property type="project" value="InterPro"/>
</dbReference>
<evidence type="ECO:0000313" key="4">
    <source>
        <dbReference type="Proteomes" id="UP000277212"/>
    </source>
</evidence>
<dbReference type="Pfam" id="PF04179">
    <property type="entry name" value="Init_tRNA_PT"/>
    <property type="match status" value="1"/>
</dbReference>
<organism evidence="3 4">
    <name type="scientific">Fusarium kuroshium</name>
    <dbReference type="NCBI Taxonomy" id="2010991"/>
    <lineage>
        <taxon>Eukaryota</taxon>
        <taxon>Fungi</taxon>
        <taxon>Dikarya</taxon>
        <taxon>Ascomycota</taxon>
        <taxon>Pezizomycotina</taxon>
        <taxon>Sordariomycetes</taxon>
        <taxon>Hypocreomycetidae</taxon>
        <taxon>Hypocreales</taxon>
        <taxon>Nectriaceae</taxon>
        <taxon>Fusarium</taxon>
        <taxon>Fusarium solani species complex</taxon>
    </lineage>
</organism>
<comment type="caution">
    <text evidence="3">The sequence shown here is derived from an EMBL/GenBank/DDBJ whole genome shotgun (WGS) entry which is preliminary data.</text>
</comment>
<evidence type="ECO:0000313" key="3">
    <source>
        <dbReference type="EMBL" id="RMJ12851.1"/>
    </source>
</evidence>
<evidence type="ECO:0000259" key="1">
    <source>
        <dbReference type="Pfam" id="PF04179"/>
    </source>
</evidence>